<feature type="domain" description="MmeI-like target recognition" evidence="7">
    <location>
        <begin position="646"/>
        <end position="848"/>
    </location>
</feature>
<dbReference type="PANTHER" id="PTHR33841:SF1">
    <property type="entry name" value="DNA METHYLTRANSFERASE A"/>
    <property type="match status" value="1"/>
</dbReference>
<dbReference type="GO" id="GO:0032259">
    <property type="term" value="P:methylation"/>
    <property type="evidence" value="ECO:0007669"/>
    <property type="project" value="UniProtKB-KW"/>
</dbReference>
<dbReference type="EC" id="2.1.1.72" evidence="1"/>
<keyword evidence="3" id="KW-0808">Transferase</keyword>
<evidence type="ECO:0000313" key="10">
    <source>
        <dbReference type="EMBL" id="MDM7890676.1"/>
    </source>
</evidence>
<dbReference type="Pfam" id="PF20466">
    <property type="entry name" value="MmeI_TRD"/>
    <property type="match status" value="1"/>
</dbReference>
<evidence type="ECO:0000256" key="4">
    <source>
        <dbReference type="ARBA" id="ARBA00047942"/>
    </source>
</evidence>
<dbReference type="InterPro" id="IPR046816">
    <property type="entry name" value="MmeI_Mtase"/>
</dbReference>
<dbReference type="SUPFAM" id="SSF53335">
    <property type="entry name" value="S-adenosyl-L-methionine-dependent methyltransferases"/>
    <property type="match status" value="1"/>
</dbReference>
<keyword evidence="11" id="KW-1185">Reference proteome</keyword>
<evidence type="ECO:0000259" key="8">
    <source>
        <dbReference type="Pfam" id="PF20467"/>
    </source>
</evidence>
<feature type="domain" description="MmeI-like helicase spacer" evidence="6">
    <location>
        <begin position="202"/>
        <end position="280"/>
    </location>
</feature>
<comment type="catalytic activity">
    <reaction evidence="4">
        <text>a 2'-deoxyadenosine in DNA + S-adenosyl-L-methionine = an N(6)-methyl-2'-deoxyadenosine in DNA + S-adenosyl-L-homocysteine + H(+)</text>
        <dbReference type="Rhea" id="RHEA:15197"/>
        <dbReference type="Rhea" id="RHEA-COMP:12418"/>
        <dbReference type="Rhea" id="RHEA-COMP:12419"/>
        <dbReference type="ChEBI" id="CHEBI:15378"/>
        <dbReference type="ChEBI" id="CHEBI:57856"/>
        <dbReference type="ChEBI" id="CHEBI:59789"/>
        <dbReference type="ChEBI" id="CHEBI:90615"/>
        <dbReference type="ChEBI" id="CHEBI:90616"/>
        <dbReference type="EC" id="2.1.1.72"/>
    </reaction>
</comment>
<feature type="domain" description="MmeI-like N-terminal" evidence="5">
    <location>
        <begin position="20"/>
        <end position="188"/>
    </location>
</feature>
<name>A0ABT7TM74_9MICO</name>
<feature type="domain" description="MmeI-like DNA-methyltransferase" evidence="9">
    <location>
        <begin position="357"/>
        <end position="624"/>
    </location>
</feature>
<evidence type="ECO:0000256" key="3">
    <source>
        <dbReference type="ARBA" id="ARBA00022679"/>
    </source>
</evidence>
<gene>
    <name evidence="10" type="ORF">QUG93_03165</name>
</gene>
<reference evidence="10 11" key="1">
    <citation type="submission" date="2023-06" db="EMBL/GenBank/DDBJ databases">
        <authorList>
            <person name="Feng G."/>
            <person name="Li J."/>
            <person name="Zhu H."/>
        </authorList>
    </citation>
    <scope>NUCLEOTIDE SEQUENCE [LARGE SCALE GENOMIC DNA]</scope>
    <source>
        <strain evidence="10 11">RHCKG28</strain>
    </source>
</reference>
<dbReference type="EMBL" id="JAUCMN010000002">
    <property type="protein sequence ID" value="MDM7890676.1"/>
    <property type="molecule type" value="Genomic_DNA"/>
</dbReference>
<dbReference type="Gene3D" id="3.40.50.150">
    <property type="entry name" value="Vaccinia Virus protein VP39"/>
    <property type="match status" value="1"/>
</dbReference>
<dbReference type="InterPro" id="IPR029063">
    <property type="entry name" value="SAM-dependent_MTases_sf"/>
</dbReference>
<evidence type="ECO:0000259" key="6">
    <source>
        <dbReference type="Pfam" id="PF20465"/>
    </source>
</evidence>
<organism evidence="10 11">
    <name type="scientific">Curtobacterium caseinilyticum</name>
    <dbReference type="NCBI Taxonomy" id="3055137"/>
    <lineage>
        <taxon>Bacteria</taxon>
        <taxon>Bacillati</taxon>
        <taxon>Actinomycetota</taxon>
        <taxon>Actinomycetes</taxon>
        <taxon>Micrococcales</taxon>
        <taxon>Microbacteriaceae</taxon>
        <taxon>Curtobacterium</taxon>
    </lineage>
</organism>
<evidence type="ECO:0000256" key="1">
    <source>
        <dbReference type="ARBA" id="ARBA00011900"/>
    </source>
</evidence>
<keyword evidence="2 10" id="KW-0489">Methyltransferase</keyword>
<evidence type="ECO:0000256" key="2">
    <source>
        <dbReference type="ARBA" id="ARBA00022603"/>
    </source>
</evidence>
<evidence type="ECO:0000259" key="5">
    <source>
        <dbReference type="Pfam" id="PF20464"/>
    </source>
</evidence>
<evidence type="ECO:0000313" key="11">
    <source>
        <dbReference type="Proteomes" id="UP001236404"/>
    </source>
</evidence>
<dbReference type="Pfam" id="PF20465">
    <property type="entry name" value="MmeI_hel"/>
    <property type="match status" value="1"/>
</dbReference>
<evidence type="ECO:0000259" key="9">
    <source>
        <dbReference type="Pfam" id="PF20473"/>
    </source>
</evidence>
<dbReference type="Pfam" id="PF20464">
    <property type="entry name" value="MmeI_N"/>
    <property type="match status" value="1"/>
</dbReference>
<dbReference type="PANTHER" id="PTHR33841">
    <property type="entry name" value="DNA METHYLTRANSFERASE YEEA-RELATED"/>
    <property type="match status" value="1"/>
</dbReference>
<dbReference type="RefSeq" id="WP_289472181.1">
    <property type="nucleotide sequence ID" value="NZ_JAUCMN010000002.1"/>
</dbReference>
<sequence>MASKPSAKPKVLSTTEMTRRAQKFVATWKGASSEQADSQTWWNDLFETFGLDRRTVAVFEQRAKRASTGERGRIDIFMPGVMIGESKSLGKDLQAAEDQALDYLATGDITPAEMPRYVVASDFDVIRIRDLESPSDDPIQFRVQDLTKNIRHFAFLSGYRAPKRAIEKQEAVTVQAARTMGALYDTLLGDVDAMAEGHDSEQAAVFMTRLLFLLYGDDAGGLWDQGLFERFVLDHTAEDGSDCGALITQLFQVLDTPKQRRSPHLDDIYLAFPYVNGGLFQDRVDIPTFNRDMRAALLVACREEWSGVSPAIFGSLFQGMSSREARRKQGEHYTTETNILKTLRPLFLDAIEEQLKAAWPSEAALLKLHDSFEAMRYMDPAMGCGNFIIIAYREMRDIELRLLERLRELRGETTAYTLDGTWDLKVSPDQFGGIEINWWPAKIAETAMFLVDHQANQRMAESLGAAPERLPIKLAPKIVHADALTVEWVDLFTPSPHVYVFGNPPFLGKKVRTAAQRDTMDRVWSKHGKYSKQMDFVTSWFAAAMTYFQDPRAQGGGHFAFVATNSVTQGEPVESLFGTMRRLGWHIRFAYRNFAWTSEAAGAAAVHCVIIGCDRNPSDPRRIFTATASGDREEWVQEISPYLTEGAQIPVTKRMTPLSPALSPAMVGSQPSDGGNLLLDAEARDEALRDPIAAPYVQRYVGADELISNKGRWCLWLRNADLAEALRSPFIADRLAKVREMREASTYPSTLAMAQTPHLFWNDQQPSVPYICIPAHFTAARDYATVARFEPNVVASNANFTAVDPDGLLFAVISSKMFLAWQRLVGGRIKSDLRFGNTSTWNTFPFPSISAAERERIITAGQAVLDARESLAGQSLAQMYNPIAMDAELLKAHMHLDKIIDRLFGFAKVPSEQARAQRLFERYVQMTQQGQLAA</sequence>
<dbReference type="InterPro" id="IPR046818">
    <property type="entry name" value="MmeI_C"/>
</dbReference>
<feature type="domain" description="MmeI-like C-terminal" evidence="8">
    <location>
        <begin position="851"/>
        <end position="928"/>
    </location>
</feature>
<dbReference type="InterPro" id="IPR050953">
    <property type="entry name" value="N4_N6_ade-DNA_methylase"/>
</dbReference>
<proteinExistence type="predicted"/>
<accession>A0ABT7TM74</accession>
<dbReference type="GO" id="GO:0008168">
    <property type="term" value="F:methyltransferase activity"/>
    <property type="evidence" value="ECO:0007669"/>
    <property type="project" value="UniProtKB-KW"/>
</dbReference>
<comment type="caution">
    <text evidence="10">The sequence shown here is derived from an EMBL/GenBank/DDBJ whole genome shotgun (WGS) entry which is preliminary data.</text>
</comment>
<evidence type="ECO:0000259" key="7">
    <source>
        <dbReference type="Pfam" id="PF20466"/>
    </source>
</evidence>
<dbReference type="InterPro" id="IPR046819">
    <property type="entry name" value="MmeI_hel"/>
</dbReference>
<protein>
    <recommendedName>
        <fullName evidence="1">site-specific DNA-methyltransferase (adenine-specific)</fullName>
        <ecNumber evidence="1">2.1.1.72</ecNumber>
    </recommendedName>
</protein>
<dbReference type="Pfam" id="PF20467">
    <property type="entry name" value="MmeI_C"/>
    <property type="match status" value="1"/>
</dbReference>
<dbReference type="InterPro" id="IPR046820">
    <property type="entry name" value="MmeI_TRD"/>
</dbReference>
<dbReference type="Pfam" id="PF20473">
    <property type="entry name" value="MmeI_Mtase"/>
    <property type="match status" value="1"/>
</dbReference>
<dbReference type="Proteomes" id="UP001236404">
    <property type="component" value="Unassembled WGS sequence"/>
</dbReference>
<dbReference type="InterPro" id="IPR046817">
    <property type="entry name" value="MmeI_N"/>
</dbReference>